<keyword evidence="10" id="KW-0902">Two-component regulatory system</keyword>
<evidence type="ECO:0000256" key="5">
    <source>
        <dbReference type="ARBA" id="ARBA00022553"/>
    </source>
</evidence>
<dbReference type="EC" id="2.7.13.3" evidence="3"/>
<dbReference type="GO" id="GO:0000155">
    <property type="term" value="F:phosphorelay sensor kinase activity"/>
    <property type="evidence" value="ECO:0007669"/>
    <property type="project" value="InterPro"/>
</dbReference>
<dbReference type="InterPro" id="IPR005467">
    <property type="entry name" value="His_kinase_dom"/>
</dbReference>
<feature type="domain" description="Histidine kinase" evidence="13">
    <location>
        <begin position="270"/>
        <end position="488"/>
    </location>
</feature>
<dbReference type="SMART" id="SM00387">
    <property type="entry name" value="HATPase_c"/>
    <property type="match status" value="1"/>
</dbReference>
<evidence type="ECO:0000256" key="2">
    <source>
        <dbReference type="ARBA" id="ARBA00004236"/>
    </source>
</evidence>
<comment type="catalytic activity">
    <reaction evidence="1">
        <text>ATP + protein L-histidine = ADP + protein N-phospho-L-histidine.</text>
        <dbReference type="EC" id="2.7.13.3"/>
    </reaction>
</comment>
<dbReference type="InterPro" id="IPR050736">
    <property type="entry name" value="Sensor_HK_Regulatory"/>
</dbReference>
<dbReference type="SUPFAM" id="SSF55874">
    <property type="entry name" value="ATPase domain of HSP90 chaperone/DNA topoisomerase II/histidine kinase"/>
    <property type="match status" value="1"/>
</dbReference>
<dbReference type="Gene3D" id="1.10.287.130">
    <property type="match status" value="1"/>
</dbReference>
<evidence type="ECO:0000259" key="13">
    <source>
        <dbReference type="PROSITE" id="PS50109"/>
    </source>
</evidence>
<organism evidence="15 16">
    <name type="scientific">Desulfarculus baarsii (strain ATCC 33931 / DSM 2075 / LMG 7858 / VKM B-1802 / 2st14)</name>
    <dbReference type="NCBI Taxonomy" id="644282"/>
    <lineage>
        <taxon>Bacteria</taxon>
        <taxon>Pseudomonadati</taxon>
        <taxon>Thermodesulfobacteriota</taxon>
        <taxon>Desulfarculia</taxon>
        <taxon>Desulfarculales</taxon>
        <taxon>Desulfarculaceae</taxon>
        <taxon>Desulfarculus</taxon>
    </lineage>
</organism>
<dbReference type="InterPro" id="IPR003661">
    <property type="entry name" value="HisK_dim/P_dom"/>
</dbReference>
<dbReference type="GO" id="GO:0005886">
    <property type="term" value="C:plasma membrane"/>
    <property type="evidence" value="ECO:0007669"/>
    <property type="project" value="UniProtKB-SubCell"/>
</dbReference>
<dbReference type="Pfam" id="PF08448">
    <property type="entry name" value="PAS_4"/>
    <property type="match status" value="1"/>
</dbReference>
<dbReference type="InterPro" id="IPR000014">
    <property type="entry name" value="PAS"/>
</dbReference>
<dbReference type="eggNOG" id="COG5002">
    <property type="taxonomic scope" value="Bacteria"/>
</dbReference>
<dbReference type="SMART" id="SM00091">
    <property type="entry name" value="PAS"/>
    <property type="match status" value="1"/>
</dbReference>
<dbReference type="Pfam" id="PF02518">
    <property type="entry name" value="HATPase_c"/>
    <property type="match status" value="1"/>
</dbReference>
<dbReference type="KEGG" id="dbr:Deba_2638"/>
<evidence type="ECO:0000256" key="10">
    <source>
        <dbReference type="ARBA" id="ARBA00023012"/>
    </source>
</evidence>
<proteinExistence type="predicted"/>
<dbReference type="InterPro" id="IPR036097">
    <property type="entry name" value="HisK_dim/P_sf"/>
</dbReference>
<keyword evidence="16" id="KW-1185">Reference proteome</keyword>
<keyword evidence="5" id="KW-0597">Phosphoprotein</keyword>
<dbReference type="SMART" id="SM00388">
    <property type="entry name" value="HisKA"/>
    <property type="match status" value="1"/>
</dbReference>
<evidence type="ECO:0000313" key="15">
    <source>
        <dbReference type="EMBL" id="ADK85992.1"/>
    </source>
</evidence>
<comment type="subcellular location">
    <subcellularLocation>
        <location evidence="2">Cell membrane</location>
    </subcellularLocation>
</comment>
<evidence type="ECO:0000256" key="8">
    <source>
        <dbReference type="ARBA" id="ARBA00022777"/>
    </source>
</evidence>
<dbReference type="Pfam" id="PF00512">
    <property type="entry name" value="HisKA"/>
    <property type="match status" value="1"/>
</dbReference>
<dbReference type="InterPro" id="IPR003594">
    <property type="entry name" value="HATPase_dom"/>
</dbReference>
<evidence type="ECO:0000256" key="3">
    <source>
        <dbReference type="ARBA" id="ARBA00012438"/>
    </source>
</evidence>
<dbReference type="PRINTS" id="PR00344">
    <property type="entry name" value="BCTRLSENSOR"/>
</dbReference>
<evidence type="ECO:0000313" key="16">
    <source>
        <dbReference type="Proteomes" id="UP000009047"/>
    </source>
</evidence>
<dbReference type="EMBL" id="CP002085">
    <property type="protein sequence ID" value="ADK85992.1"/>
    <property type="molecule type" value="Genomic_DNA"/>
</dbReference>
<evidence type="ECO:0000256" key="9">
    <source>
        <dbReference type="ARBA" id="ARBA00022840"/>
    </source>
</evidence>
<dbReference type="NCBIfam" id="TIGR00229">
    <property type="entry name" value="sensory_box"/>
    <property type="match status" value="1"/>
</dbReference>
<dbReference type="OrthoDB" id="5499652at2"/>
<evidence type="ECO:0000256" key="1">
    <source>
        <dbReference type="ARBA" id="ARBA00000085"/>
    </source>
</evidence>
<keyword evidence="6" id="KW-0808">Transferase</keyword>
<dbReference type="PANTHER" id="PTHR43711">
    <property type="entry name" value="TWO-COMPONENT HISTIDINE KINASE"/>
    <property type="match status" value="1"/>
</dbReference>
<dbReference type="PROSITE" id="PS50109">
    <property type="entry name" value="HIS_KIN"/>
    <property type="match status" value="1"/>
</dbReference>
<dbReference type="FunFam" id="3.30.565.10:FF:000023">
    <property type="entry name" value="PAS domain-containing sensor histidine kinase"/>
    <property type="match status" value="1"/>
</dbReference>
<keyword evidence="4" id="KW-1003">Cell membrane</keyword>
<protein>
    <recommendedName>
        <fullName evidence="3">histidine kinase</fullName>
        <ecNumber evidence="3">2.7.13.3</ecNumber>
    </recommendedName>
</protein>
<accession>E1QK99</accession>
<dbReference type="CDD" id="cd00130">
    <property type="entry name" value="PAS"/>
    <property type="match status" value="1"/>
</dbReference>
<dbReference type="InterPro" id="IPR036890">
    <property type="entry name" value="HATPase_C_sf"/>
</dbReference>
<feature type="domain" description="PAS" evidence="14">
    <location>
        <begin position="127"/>
        <end position="179"/>
    </location>
</feature>
<sequence length="488" mass="52760">MPLPTNAKRALLLVAWTLALPALAVAVLALGGEERLGQAVEPFLARLGLARGVFWLGLAGVLAALGAALGGAAWLKRLARQEDQILDSCRRMALGEPGPPEVDLAAGGELARIGLAIQIMREALLEQQSHYQRFFDAAHDMFISISPAGGRVLDANPAFLARLGLGREQVLGRKVGDFVRLDTDWAQAMAKPGQLISGHLHTPKGVLLTEISLSLETGPGGQPWFLGAIVRDVTERERLAGELLRKTRALEMALEEIRSVEKLKDEFLTTLSHELKTPLVSLKGFLQLLLRGAASPEESQAHLEVCWRNLLKLEQQINNLLDLARLSQSKEHFRLAPVDLVKLLGTECENLRPTAEESNVSLSVDETPLEGAVVLGNAEKLIQLLDNLIVNAIKYNKKGGQVHLSVERGDGRVTLAVRDSGVGIAREHMASIFNKFYRADITGTGRLEGLGIGLALVQEIVKLHGGDIAVQSELGKGTTFTVTLETIS</sequence>
<evidence type="ECO:0000259" key="14">
    <source>
        <dbReference type="PROSITE" id="PS50112"/>
    </source>
</evidence>
<dbReference type="GO" id="GO:0005524">
    <property type="term" value="F:ATP binding"/>
    <property type="evidence" value="ECO:0007669"/>
    <property type="project" value="UniProtKB-KW"/>
</dbReference>
<keyword evidence="12" id="KW-0812">Transmembrane</keyword>
<dbReference type="InterPro" id="IPR004358">
    <property type="entry name" value="Sig_transdc_His_kin-like_C"/>
</dbReference>
<dbReference type="Proteomes" id="UP000009047">
    <property type="component" value="Chromosome"/>
</dbReference>
<dbReference type="Gene3D" id="3.30.565.10">
    <property type="entry name" value="Histidine kinase-like ATPase, C-terminal domain"/>
    <property type="match status" value="1"/>
</dbReference>
<name>E1QK99_DESB2</name>
<dbReference type="STRING" id="644282.Deba_2638"/>
<dbReference type="PANTHER" id="PTHR43711:SF1">
    <property type="entry name" value="HISTIDINE KINASE 1"/>
    <property type="match status" value="1"/>
</dbReference>
<evidence type="ECO:0000256" key="11">
    <source>
        <dbReference type="ARBA" id="ARBA00023136"/>
    </source>
</evidence>
<dbReference type="HOGENOM" id="CLU_000445_89_2_7"/>
<gene>
    <name evidence="15" type="ordered locus">Deba_2638</name>
</gene>
<dbReference type="SUPFAM" id="SSF55785">
    <property type="entry name" value="PYP-like sensor domain (PAS domain)"/>
    <property type="match status" value="1"/>
</dbReference>
<evidence type="ECO:0000256" key="7">
    <source>
        <dbReference type="ARBA" id="ARBA00022741"/>
    </source>
</evidence>
<keyword evidence="8 15" id="KW-0418">Kinase</keyword>
<dbReference type="CDD" id="cd00075">
    <property type="entry name" value="HATPase"/>
    <property type="match status" value="1"/>
</dbReference>
<evidence type="ECO:0000256" key="6">
    <source>
        <dbReference type="ARBA" id="ARBA00022679"/>
    </source>
</evidence>
<dbReference type="AlphaFoldDB" id="E1QK99"/>
<reference evidence="15 16" key="1">
    <citation type="journal article" date="2010" name="Stand. Genomic Sci.">
        <title>Complete genome sequence of Desulfarculus baarsii type strain (2st14).</title>
        <authorList>
            <person name="Sun H."/>
            <person name="Spring S."/>
            <person name="Lapidus A."/>
            <person name="Davenport K."/>
            <person name="Del Rio T.G."/>
            <person name="Tice H."/>
            <person name="Nolan M."/>
            <person name="Copeland A."/>
            <person name="Cheng J.F."/>
            <person name="Lucas S."/>
            <person name="Tapia R."/>
            <person name="Goodwin L."/>
            <person name="Pitluck S."/>
            <person name="Ivanova N."/>
            <person name="Pagani I."/>
            <person name="Mavromatis K."/>
            <person name="Ovchinnikova G."/>
            <person name="Pati A."/>
            <person name="Chen A."/>
            <person name="Palaniappan K."/>
            <person name="Hauser L."/>
            <person name="Chang Y.J."/>
            <person name="Jeffries C.D."/>
            <person name="Detter J.C."/>
            <person name="Han C."/>
            <person name="Rohde M."/>
            <person name="Brambilla E."/>
            <person name="Goker M."/>
            <person name="Woyke T."/>
            <person name="Bristow J."/>
            <person name="Eisen J.A."/>
            <person name="Markowitz V."/>
            <person name="Hugenholtz P."/>
            <person name="Kyrpides N.C."/>
            <person name="Klenk H.P."/>
            <person name="Land M."/>
        </authorList>
    </citation>
    <scope>NUCLEOTIDE SEQUENCE [LARGE SCALE GENOMIC DNA]</scope>
    <source>
        <strain evidence="16">ATCC 33931 / DSM 2075 / LMG 7858 / VKM B-1802 / 2st14</strain>
    </source>
</reference>
<dbReference type="InterPro" id="IPR035965">
    <property type="entry name" value="PAS-like_dom_sf"/>
</dbReference>
<dbReference type="InterPro" id="IPR013656">
    <property type="entry name" value="PAS_4"/>
</dbReference>
<dbReference type="CDD" id="cd00082">
    <property type="entry name" value="HisKA"/>
    <property type="match status" value="1"/>
</dbReference>
<dbReference type="PROSITE" id="PS50112">
    <property type="entry name" value="PAS"/>
    <property type="match status" value="1"/>
</dbReference>
<keyword evidence="11 12" id="KW-0472">Membrane</keyword>
<dbReference type="SUPFAM" id="SSF47384">
    <property type="entry name" value="Homodimeric domain of signal transducing histidine kinase"/>
    <property type="match status" value="1"/>
</dbReference>
<keyword evidence="9" id="KW-0067">ATP-binding</keyword>
<feature type="transmembrane region" description="Helical" evidence="12">
    <location>
        <begin position="53"/>
        <end position="75"/>
    </location>
</feature>
<keyword evidence="12" id="KW-1133">Transmembrane helix</keyword>
<evidence type="ECO:0000256" key="12">
    <source>
        <dbReference type="SAM" id="Phobius"/>
    </source>
</evidence>
<evidence type="ECO:0000256" key="4">
    <source>
        <dbReference type="ARBA" id="ARBA00022475"/>
    </source>
</evidence>
<keyword evidence="7" id="KW-0547">Nucleotide-binding</keyword>
<dbReference type="Gene3D" id="3.30.450.20">
    <property type="entry name" value="PAS domain"/>
    <property type="match status" value="1"/>
</dbReference>